<evidence type="ECO:0000313" key="2">
    <source>
        <dbReference type="Proteomes" id="UP000199306"/>
    </source>
</evidence>
<dbReference type="Gene3D" id="3.40.630.30">
    <property type="match status" value="1"/>
</dbReference>
<proteinExistence type="predicted"/>
<reference evidence="1 2" key="1">
    <citation type="submission" date="2016-10" db="EMBL/GenBank/DDBJ databases">
        <authorList>
            <person name="de Groot N.N."/>
        </authorList>
    </citation>
    <scope>NUCLEOTIDE SEQUENCE [LARGE SCALE GENOMIC DNA]</scope>
    <source>
        <strain evidence="2">E92,LMG 26720,CCM 7988</strain>
    </source>
</reference>
<gene>
    <name evidence="1" type="ORF">SAMN04515674_11455</name>
</gene>
<keyword evidence="1" id="KW-0012">Acyltransferase</keyword>
<keyword evidence="1" id="KW-0808">Transferase</keyword>
<dbReference type="Proteomes" id="UP000199306">
    <property type="component" value="Unassembled WGS sequence"/>
</dbReference>
<sequence>MFNNLIAPREKSLFFYSPYNFIREVESSKQLKIVSKRLVPYFEKKDSYFQFESNAVVFLLKHLSWDTHFFHKNIFKLEFVLFEESDFKTLSKAVSAFRKFLFAELKADNCFIEIPSEDIQVIQALSANGFHLTETRLTFFKNDLHTFENERFLVRKAFDEDIIPLRNTASKMRNNFDRFHADPLFTQEIADDFLAKYTEESIKGTMADLVLVPDEPGIPVDAFMTLSYNNADSEILGLKIPKMVLTAVSSETCKGWYFKLMSEMLYHVKEIGADYFFTTTQSTNRAVFKGWNKVNGMVGGTTHILSCSSPD</sequence>
<name>A0A1I5XBS9_9BACT</name>
<dbReference type="RefSeq" id="WP_092018929.1">
    <property type="nucleotide sequence ID" value="NZ_FOXH01000014.1"/>
</dbReference>
<dbReference type="STRING" id="1079859.SAMN04515674_11455"/>
<dbReference type="EMBL" id="FOXH01000014">
    <property type="protein sequence ID" value="SFQ29428.1"/>
    <property type="molecule type" value="Genomic_DNA"/>
</dbReference>
<dbReference type="AlphaFoldDB" id="A0A1I5XBS9"/>
<evidence type="ECO:0000313" key="1">
    <source>
        <dbReference type="EMBL" id="SFQ29428.1"/>
    </source>
</evidence>
<dbReference type="GO" id="GO:0016746">
    <property type="term" value="F:acyltransferase activity"/>
    <property type="evidence" value="ECO:0007669"/>
    <property type="project" value="UniProtKB-KW"/>
</dbReference>
<accession>A0A1I5XBS9</accession>
<keyword evidence="2" id="KW-1185">Reference proteome</keyword>
<organism evidence="1 2">
    <name type="scientific">Pseudarcicella hirudinis</name>
    <dbReference type="NCBI Taxonomy" id="1079859"/>
    <lineage>
        <taxon>Bacteria</taxon>
        <taxon>Pseudomonadati</taxon>
        <taxon>Bacteroidota</taxon>
        <taxon>Cytophagia</taxon>
        <taxon>Cytophagales</taxon>
        <taxon>Flectobacillaceae</taxon>
        <taxon>Pseudarcicella</taxon>
    </lineage>
</organism>
<protein>
    <submittedName>
        <fullName evidence="1">dTDP-4-amino-4,6-dideoxy-D-galactose acyltransferase</fullName>
    </submittedName>
</protein>